<evidence type="ECO:0000256" key="1">
    <source>
        <dbReference type="ARBA" id="ARBA00022517"/>
    </source>
</evidence>
<comment type="similarity">
    <text evidence="5">Belongs to the Prp family.</text>
</comment>
<dbReference type="AlphaFoldDB" id="A0A850HFZ4"/>
<dbReference type="Proteomes" id="UP000701680">
    <property type="component" value="Unassembled WGS sequence"/>
</dbReference>
<keyword evidence="2 8" id="KW-0645">Protease</keyword>
<dbReference type="Gene3D" id="3.30.70.1490">
    <property type="entry name" value="Cysteine protease Prp"/>
    <property type="match status" value="1"/>
</dbReference>
<sequence length="110" mass="12502">MIHVTIYRNEKREYIGFRTNGHAGYGEEGQDIVCAAASMLVINTINAIELYTKDETSMVSDDISGIIEYEIKDRPSKEAQLLMKTLVLGLKQMADDENYAEYIDLTFEEV</sequence>
<dbReference type="OrthoDB" id="48998at2"/>
<dbReference type="GO" id="GO:0006508">
    <property type="term" value="P:proteolysis"/>
    <property type="evidence" value="ECO:0007669"/>
    <property type="project" value="UniProtKB-KW"/>
</dbReference>
<dbReference type="Pfam" id="PF04327">
    <property type="entry name" value="Peptidase_Prp"/>
    <property type="match status" value="1"/>
</dbReference>
<evidence type="ECO:0000313" key="10">
    <source>
        <dbReference type="Proteomes" id="UP000701680"/>
    </source>
</evidence>
<evidence type="ECO:0000313" key="9">
    <source>
        <dbReference type="Proteomes" id="UP000528555"/>
    </source>
</evidence>
<dbReference type="GO" id="GO:0042254">
    <property type="term" value="P:ribosome biogenesis"/>
    <property type="evidence" value="ECO:0007669"/>
    <property type="project" value="UniProtKB-KW"/>
</dbReference>
<organism evidence="8 9">
    <name type="scientific">Dorea phocaeensis</name>
    <dbReference type="NCBI Taxonomy" id="2040291"/>
    <lineage>
        <taxon>Bacteria</taxon>
        <taxon>Bacillati</taxon>
        <taxon>Bacillota</taxon>
        <taxon>Clostridia</taxon>
        <taxon>Lachnospirales</taxon>
        <taxon>Lachnospiraceae</taxon>
        <taxon>Dorea</taxon>
    </lineage>
</organism>
<keyword evidence="1" id="KW-0690">Ribosome biogenesis</keyword>
<name>A0A850HFZ4_9FIRM</name>
<proteinExistence type="inferred from homology"/>
<evidence type="ECO:0000256" key="4">
    <source>
        <dbReference type="ARBA" id="ARBA00022807"/>
    </source>
</evidence>
<reference evidence="8" key="2">
    <citation type="submission" date="2020-02" db="EMBL/GenBank/DDBJ databases">
        <authorList>
            <person name="Littmann E."/>
            <person name="Sorbara M."/>
        </authorList>
    </citation>
    <scope>NUCLEOTIDE SEQUENCE</scope>
    <source>
        <strain evidence="8">MSK.17.11</strain>
        <strain evidence="7">MSK.17.38</strain>
    </source>
</reference>
<dbReference type="CDD" id="cd16332">
    <property type="entry name" value="Prp-like"/>
    <property type="match status" value="1"/>
</dbReference>
<evidence type="ECO:0000256" key="3">
    <source>
        <dbReference type="ARBA" id="ARBA00022801"/>
    </source>
</evidence>
<comment type="caution">
    <text evidence="8">The sequence shown here is derived from an EMBL/GenBank/DDBJ whole genome shotgun (WGS) entry which is preliminary data.</text>
</comment>
<gene>
    <name evidence="8" type="ORF">G5A66_00580</name>
    <name evidence="7" type="ORF">G5A75_02230</name>
</gene>
<keyword evidence="3" id="KW-0378">Hydrolase</keyword>
<dbReference type="InterPro" id="IPR036764">
    <property type="entry name" value="Peptidase_Prp_sf"/>
</dbReference>
<dbReference type="SUPFAM" id="SSF118010">
    <property type="entry name" value="TM1457-like"/>
    <property type="match status" value="1"/>
</dbReference>
<accession>A0A850HFZ4</accession>
<evidence type="ECO:0000256" key="6">
    <source>
        <dbReference type="ARBA" id="ARBA00044538"/>
    </source>
</evidence>
<keyword evidence="9" id="KW-1185">Reference proteome</keyword>
<dbReference type="GO" id="GO:0008234">
    <property type="term" value="F:cysteine-type peptidase activity"/>
    <property type="evidence" value="ECO:0007669"/>
    <property type="project" value="UniProtKB-KW"/>
</dbReference>
<dbReference type="PANTHER" id="PTHR39178">
    <property type="entry name" value="HYPOTHETICAL RIBOSOME-ASSOCIATED PROTEIN"/>
    <property type="match status" value="1"/>
</dbReference>
<protein>
    <recommendedName>
        <fullName evidence="6">Ribosomal processing cysteine protease Prp</fullName>
    </recommendedName>
</protein>
<evidence type="ECO:0000256" key="2">
    <source>
        <dbReference type="ARBA" id="ARBA00022670"/>
    </source>
</evidence>
<dbReference type="InterPro" id="IPR007422">
    <property type="entry name" value="Peptidase_Prp"/>
</dbReference>
<dbReference type="Proteomes" id="UP000528555">
    <property type="component" value="Unassembled WGS sequence"/>
</dbReference>
<dbReference type="EMBL" id="JAAIUO010000001">
    <property type="protein sequence ID" value="NSK13709.1"/>
    <property type="molecule type" value="Genomic_DNA"/>
</dbReference>
<evidence type="ECO:0000313" key="7">
    <source>
        <dbReference type="EMBL" id="NSK13709.1"/>
    </source>
</evidence>
<dbReference type="RefSeq" id="WP_101694339.1">
    <property type="nucleotide sequence ID" value="NZ_JAAITX010000001.1"/>
</dbReference>
<evidence type="ECO:0000313" key="8">
    <source>
        <dbReference type="EMBL" id="NVH57162.1"/>
    </source>
</evidence>
<evidence type="ECO:0000256" key="5">
    <source>
        <dbReference type="ARBA" id="ARBA00044503"/>
    </source>
</evidence>
<reference evidence="9 10" key="1">
    <citation type="journal article" date="2020" name="Cell Host Microbe">
        <title>Functional and Genomic Variation between Human-Derived Isolates of Lachnospiraceae Reveals Inter- and Intra-Species Diversity.</title>
        <authorList>
            <person name="Sorbara M.T."/>
            <person name="Littmann E.R."/>
            <person name="Fontana E."/>
            <person name="Moody T.U."/>
            <person name="Kohout C.E."/>
            <person name="Gjonbalaj M."/>
            <person name="Eaton V."/>
            <person name="Seok R."/>
            <person name="Leiner I.M."/>
            <person name="Pamer E.G."/>
        </authorList>
    </citation>
    <scope>NUCLEOTIDE SEQUENCE [LARGE SCALE GENOMIC DNA]</scope>
    <source>
        <strain evidence="8 9">MSK.17.11</strain>
        <strain evidence="7 10">MSK.17.38</strain>
    </source>
</reference>
<dbReference type="PANTHER" id="PTHR39178:SF1">
    <property type="entry name" value="RIBOSOMAL-PROCESSING CYSTEINE PROTEASE PRP"/>
    <property type="match status" value="1"/>
</dbReference>
<keyword evidence="4" id="KW-0788">Thiol protease</keyword>
<dbReference type="EMBL" id="JAAITX010000001">
    <property type="protein sequence ID" value="NVH57162.1"/>
    <property type="molecule type" value="Genomic_DNA"/>
</dbReference>